<keyword evidence="1" id="KW-0732">Signal</keyword>
<organism evidence="2 3">
    <name type="scientific">Podospora fimiseda</name>
    <dbReference type="NCBI Taxonomy" id="252190"/>
    <lineage>
        <taxon>Eukaryota</taxon>
        <taxon>Fungi</taxon>
        <taxon>Dikarya</taxon>
        <taxon>Ascomycota</taxon>
        <taxon>Pezizomycotina</taxon>
        <taxon>Sordariomycetes</taxon>
        <taxon>Sordariomycetidae</taxon>
        <taxon>Sordariales</taxon>
        <taxon>Podosporaceae</taxon>
        <taxon>Podospora</taxon>
    </lineage>
</organism>
<sequence length="167" mass="18230">MKYVVFTLSFLSFLSSTLGSPLSTRQVDCTAENTIPSAWVIDKLSVNYTDDETIRPGKASFTLTDNQRKTTENLRCDLRANYVCEFKGTPGDKDLGIWVQLNLGIASFTLNRTLVGCGEGGRNAYLIGQTELYLECKGEYIEEGEGLHCVDDGIEGVANGSVVLAVN</sequence>
<proteinExistence type="predicted"/>
<evidence type="ECO:0000313" key="3">
    <source>
        <dbReference type="Proteomes" id="UP001301958"/>
    </source>
</evidence>
<evidence type="ECO:0000256" key="1">
    <source>
        <dbReference type="SAM" id="SignalP"/>
    </source>
</evidence>
<feature type="chain" id="PRO_5043027639" description="AA1-like domain-containing protein" evidence="1">
    <location>
        <begin position="20"/>
        <end position="167"/>
    </location>
</feature>
<reference evidence="2" key="1">
    <citation type="journal article" date="2023" name="Mol. Phylogenet. Evol.">
        <title>Genome-scale phylogeny and comparative genomics of the fungal order Sordariales.</title>
        <authorList>
            <person name="Hensen N."/>
            <person name="Bonometti L."/>
            <person name="Westerberg I."/>
            <person name="Brannstrom I.O."/>
            <person name="Guillou S."/>
            <person name="Cros-Aarteil S."/>
            <person name="Calhoun S."/>
            <person name="Haridas S."/>
            <person name="Kuo A."/>
            <person name="Mondo S."/>
            <person name="Pangilinan J."/>
            <person name="Riley R."/>
            <person name="LaButti K."/>
            <person name="Andreopoulos B."/>
            <person name="Lipzen A."/>
            <person name="Chen C."/>
            <person name="Yan M."/>
            <person name="Daum C."/>
            <person name="Ng V."/>
            <person name="Clum A."/>
            <person name="Steindorff A."/>
            <person name="Ohm R.A."/>
            <person name="Martin F."/>
            <person name="Silar P."/>
            <person name="Natvig D.O."/>
            <person name="Lalanne C."/>
            <person name="Gautier V."/>
            <person name="Ament-Velasquez S.L."/>
            <person name="Kruys A."/>
            <person name="Hutchinson M.I."/>
            <person name="Powell A.J."/>
            <person name="Barry K."/>
            <person name="Miller A.N."/>
            <person name="Grigoriev I.V."/>
            <person name="Debuchy R."/>
            <person name="Gladieux P."/>
            <person name="Hiltunen Thoren M."/>
            <person name="Johannesson H."/>
        </authorList>
    </citation>
    <scope>NUCLEOTIDE SEQUENCE</scope>
    <source>
        <strain evidence="2">CBS 990.96</strain>
    </source>
</reference>
<keyword evidence="3" id="KW-1185">Reference proteome</keyword>
<name>A0AAN7GSH0_9PEZI</name>
<reference evidence="2" key="2">
    <citation type="submission" date="2023-05" db="EMBL/GenBank/DDBJ databases">
        <authorList>
            <consortium name="Lawrence Berkeley National Laboratory"/>
            <person name="Steindorff A."/>
            <person name="Hensen N."/>
            <person name="Bonometti L."/>
            <person name="Westerberg I."/>
            <person name="Brannstrom I.O."/>
            <person name="Guillou S."/>
            <person name="Cros-Aarteil S."/>
            <person name="Calhoun S."/>
            <person name="Haridas S."/>
            <person name="Kuo A."/>
            <person name="Mondo S."/>
            <person name="Pangilinan J."/>
            <person name="Riley R."/>
            <person name="Labutti K."/>
            <person name="Andreopoulos B."/>
            <person name="Lipzen A."/>
            <person name="Chen C."/>
            <person name="Yanf M."/>
            <person name="Daum C."/>
            <person name="Ng V."/>
            <person name="Clum A."/>
            <person name="Ohm R."/>
            <person name="Martin F."/>
            <person name="Silar P."/>
            <person name="Natvig D."/>
            <person name="Lalanne C."/>
            <person name="Gautier V."/>
            <person name="Ament-Velasquez S.L."/>
            <person name="Kruys A."/>
            <person name="Hutchinson M.I."/>
            <person name="Powell A.J."/>
            <person name="Barry K."/>
            <person name="Miller A.N."/>
            <person name="Grigoriev I.V."/>
            <person name="Debuchy R."/>
            <person name="Gladieux P."/>
            <person name="Thoren M.H."/>
            <person name="Johannesson H."/>
        </authorList>
    </citation>
    <scope>NUCLEOTIDE SEQUENCE</scope>
    <source>
        <strain evidence="2">CBS 990.96</strain>
    </source>
</reference>
<dbReference type="EMBL" id="MU865394">
    <property type="protein sequence ID" value="KAK4224372.1"/>
    <property type="molecule type" value="Genomic_DNA"/>
</dbReference>
<gene>
    <name evidence="2" type="ORF">QBC38DRAFT_446491</name>
</gene>
<accession>A0AAN7GSH0</accession>
<evidence type="ECO:0008006" key="4">
    <source>
        <dbReference type="Google" id="ProtNLM"/>
    </source>
</evidence>
<dbReference type="Proteomes" id="UP001301958">
    <property type="component" value="Unassembled WGS sequence"/>
</dbReference>
<dbReference type="AlphaFoldDB" id="A0AAN7GSH0"/>
<evidence type="ECO:0000313" key="2">
    <source>
        <dbReference type="EMBL" id="KAK4224372.1"/>
    </source>
</evidence>
<protein>
    <recommendedName>
        <fullName evidence="4">AA1-like domain-containing protein</fullName>
    </recommendedName>
</protein>
<comment type="caution">
    <text evidence="2">The sequence shown here is derived from an EMBL/GenBank/DDBJ whole genome shotgun (WGS) entry which is preliminary data.</text>
</comment>
<feature type="signal peptide" evidence="1">
    <location>
        <begin position="1"/>
        <end position="19"/>
    </location>
</feature>